<dbReference type="Proteomes" id="UP000266861">
    <property type="component" value="Unassembled WGS sequence"/>
</dbReference>
<sequence length="83" mass="9852">MSTAHEEFKHDPDVVFSIGKQEQNKFTRILNLEKDLEKYEDDYWENDQIMITKLQFKLTTDTTTISTNYKTNPPAIYTSRNKC</sequence>
<evidence type="ECO:0000313" key="2">
    <source>
        <dbReference type="Proteomes" id="UP000266861"/>
    </source>
</evidence>
<dbReference type="EMBL" id="PQFF01000091">
    <property type="protein sequence ID" value="RHZ83296.1"/>
    <property type="molecule type" value="Genomic_DNA"/>
</dbReference>
<dbReference type="AlphaFoldDB" id="A0A397JBE4"/>
<organism evidence="1 2">
    <name type="scientific">Diversispora epigaea</name>
    <dbReference type="NCBI Taxonomy" id="1348612"/>
    <lineage>
        <taxon>Eukaryota</taxon>
        <taxon>Fungi</taxon>
        <taxon>Fungi incertae sedis</taxon>
        <taxon>Mucoromycota</taxon>
        <taxon>Glomeromycotina</taxon>
        <taxon>Glomeromycetes</taxon>
        <taxon>Diversisporales</taxon>
        <taxon>Diversisporaceae</taxon>
        <taxon>Diversispora</taxon>
    </lineage>
</organism>
<comment type="caution">
    <text evidence="1">The sequence shown here is derived from an EMBL/GenBank/DDBJ whole genome shotgun (WGS) entry which is preliminary data.</text>
</comment>
<reference evidence="1 2" key="1">
    <citation type="submission" date="2018-08" db="EMBL/GenBank/DDBJ databases">
        <title>Genome and evolution of the arbuscular mycorrhizal fungus Diversispora epigaea (formerly Glomus versiforme) and its bacterial endosymbionts.</title>
        <authorList>
            <person name="Sun X."/>
            <person name="Fei Z."/>
            <person name="Harrison M."/>
        </authorList>
    </citation>
    <scope>NUCLEOTIDE SEQUENCE [LARGE SCALE GENOMIC DNA]</scope>
    <source>
        <strain evidence="1 2">IT104</strain>
    </source>
</reference>
<evidence type="ECO:0000313" key="1">
    <source>
        <dbReference type="EMBL" id="RHZ83296.1"/>
    </source>
</evidence>
<name>A0A397JBE4_9GLOM</name>
<gene>
    <name evidence="1" type="ORF">Glove_97g115</name>
</gene>
<proteinExistence type="predicted"/>
<accession>A0A397JBE4</accession>
<keyword evidence="2" id="KW-1185">Reference proteome</keyword>
<protein>
    <submittedName>
        <fullName evidence="1">Uncharacterized protein</fullName>
    </submittedName>
</protein>